<dbReference type="InterPro" id="IPR036513">
    <property type="entry name" value="STAS_dom_sf"/>
</dbReference>
<gene>
    <name evidence="4" type="ORF">PRZ03_13910</name>
</gene>
<comment type="caution">
    <text evidence="4">The sequence shown here is derived from an EMBL/GenBank/DDBJ whole genome shotgun (WGS) entry which is preliminary data.</text>
</comment>
<dbReference type="Gene3D" id="3.30.750.24">
    <property type="entry name" value="STAS domain"/>
    <property type="match status" value="1"/>
</dbReference>
<keyword evidence="5" id="KW-1185">Reference proteome</keyword>
<dbReference type="Pfam" id="PF01740">
    <property type="entry name" value="STAS"/>
    <property type="match status" value="1"/>
</dbReference>
<organism evidence="4 5">
    <name type="scientific">Roseateles albus</name>
    <dbReference type="NCBI Taxonomy" id="2987525"/>
    <lineage>
        <taxon>Bacteria</taxon>
        <taxon>Pseudomonadati</taxon>
        <taxon>Pseudomonadota</taxon>
        <taxon>Betaproteobacteria</taxon>
        <taxon>Burkholderiales</taxon>
        <taxon>Sphaerotilaceae</taxon>
        <taxon>Roseateles</taxon>
    </lineage>
</organism>
<proteinExistence type="inferred from homology"/>
<accession>A0ABT5KFR1</accession>
<dbReference type="PANTHER" id="PTHR33495">
    <property type="entry name" value="ANTI-SIGMA FACTOR ANTAGONIST TM_1081-RELATED-RELATED"/>
    <property type="match status" value="1"/>
</dbReference>
<dbReference type="CDD" id="cd07043">
    <property type="entry name" value="STAS_anti-anti-sigma_factors"/>
    <property type="match status" value="1"/>
</dbReference>
<dbReference type="PROSITE" id="PS50801">
    <property type="entry name" value="STAS"/>
    <property type="match status" value="1"/>
</dbReference>
<name>A0ABT5KFR1_9BURK</name>
<evidence type="ECO:0000313" key="5">
    <source>
        <dbReference type="Proteomes" id="UP001221189"/>
    </source>
</evidence>
<evidence type="ECO:0000256" key="2">
    <source>
        <dbReference type="RuleBase" id="RU003749"/>
    </source>
</evidence>
<reference evidence="4 5" key="1">
    <citation type="submission" date="2022-10" db="EMBL/GenBank/DDBJ databases">
        <title>Paucibacter sp. hw1 Genome sequencing.</title>
        <authorList>
            <person name="Park S."/>
        </authorList>
    </citation>
    <scope>NUCLEOTIDE SEQUENCE [LARGE SCALE GENOMIC DNA]</scope>
    <source>
        <strain evidence="5">hw1</strain>
    </source>
</reference>
<evidence type="ECO:0000313" key="4">
    <source>
        <dbReference type="EMBL" id="MDC8772675.1"/>
    </source>
</evidence>
<comment type="similarity">
    <text evidence="1 2">Belongs to the anti-sigma-factor antagonist family.</text>
</comment>
<dbReference type="NCBIfam" id="TIGR00377">
    <property type="entry name" value="ant_ant_sig"/>
    <property type="match status" value="1"/>
</dbReference>
<dbReference type="SUPFAM" id="SSF52091">
    <property type="entry name" value="SpoIIaa-like"/>
    <property type="match status" value="1"/>
</dbReference>
<protein>
    <recommendedName>
        <fullName evidence="2">Anti-sigma factor antagonist</fullName>
    </recommendedName>
</protein>
<dbReference type="PANTHER" id="PTHR33495:SF2">
    <property type="entry name" value="ANTI-SIGMA FACTOR ANTAGONIST TM_1081-RELATED"/>
    <property type="match status" value="1"/>
</dbReference>
<sequence length="113" mass="11746">MELEVTEIDAATHCVRLQGRLDAAGADQIGVRFTASTAAAGQHALVDLAGVPFIASMGIRLLISSARALHAKGGKMVLFGAQELVQDVLEQAAVDQIIPLVATQQQAVDSLLA</sequence>
<feature type="domain" description="STAS" evidence="3">
    <location>
        <begin position="15"/>
        <end position="111"/>
    </location>
</feature>
<evidence type="ECO:0000256" key="1">
    <source>
        <dbReference type="ARBA" id="ARBA00009013"/>
    </source>
</evidence>
<evidence type="ECO:0000259" key="3">
    <source>
        <dbReference type="PROSITE" id="PS50801"/>
    </source>
</evidence>
<dbReference type="Proteomes" id="UP001221189">
    <property type="component" value="Unassembled WGS sequence"/>
</dbReference>
<dbReference type="EMBL" id="JAQQXT010000008">
    <property type="protein sequence ID" value="MDC8772675.1"/>
    <property type="molecule type" value="Genomic_DNA"/>
</dbReference>
<dbReference type="InterPro" id="IPR003658">
    <property type="entry name" value="Anti-sigma_ant"/>
</dbReference>
<dbReference type="RefSeq" id="WP_263533963.1">
    <property type="nucleotide sequence ID" value="NZ_JAQQXT010000008.1"/>
</dbReference>
<dbReference type="InterPro" id="IPR002645">
    <property type="entry name" value="STAS_dom"/>
</dbReference>